<dbReference type="PANTHER" id="PTHR14969">
    <property type="entry name" value="SPHINGOSINE-1-PHOSPHATE PHOSPHOHYDROLASE"/>
    <property type="match status" value="1"/>
</dbReference>
<reference evidence="4" key="1">
    <citation type="journal article" date="2019" name="Int. J. Syst. Evol. Microbiol.">
        <title>The Global Catalogue of Microorganisms (GCM) 10K type strain sequencing project: providing services to taxonomists for standard genome sequencing and annotation.</title>
        <authorList>
            <consortium name="The Broad Institute Genomics Platform"/>
            <consortium name="The Broad Institute Genome Sequencing Center for Infectious Disease"/>
            <person name="Wu L."/>
            <person name="Ma J."/>
        </authorList>
    </citation>
    <scope>NUCLEOTIDE SEQUENCE [LARGE SCALE GENOMIC DNA]</scope>
    <source>
        <strain evidence="4">JCM 17337</strain>
    </source>
</reference>
<accession>A0ABP7GJ16</accession>
<name>A0ABP7GJ16_9FLAO</name>
<feature type="domain" description="Phosphatidic acid phosphatase type 2/haloperoxidase" evidence="2">
    <location>
        <begin position="116"/>
        <end position="216"/>
    </location>
</feature>
<protein>
    <recommendedName>
        <fullName evidence="2">Phosphatidic acid phosphatase type 2/haloperoxidase domain-containing protein</fullName>
    </recommendedName>
</protein>
<dbReference type="Proteomes" id="UP001500748">
    <property type="component" value="Unassembled WGS sequence"/>
</dbReference>
<organism evidence="3 4">
    <name type="scientific">Flavobacterium ginsengiterrae</name>
    <dbReference type="NCBI Taxonomy" id="871695"/>
    <lineage>
        <taxon>Bacteria</taxon>
        <taxon>Pseudomonadati</taxon>
        <taxon>Bacteroidota</taxon>
        <taxon>Flavobacteriia</taxon>
        <taxon>Flavobacteriales</taxon>
        <taxon>Flavobacteriaceae</taxon>
        <taxon>Flavobacterium</taxon>
    </lineage>
</organism>
<dbReference type="SUPFAM" id="SSF48317">
    <property type="entry name" value="Acid phosphatase/Vanadium-dependent haloperoxidase"/>
    <property type="match status" value="1"/>
</dbReference>
<dbReference type="SMART" id="SM00014">
    <property type="entry name" value="acidPPc"/>
    <property type="match status" value="1"/>
</dbReference>
<feature type="chain" id="PRO_5045398820" description="Phosphatidic acid phosphatase type 2/haloperoxidase domain-containing protein" evidence="1">
    <location>
        <begin position="23"/>
        <end position="256"/>
    </location>
</feature>
<feature type="signal peptide" evidence="1">
    <location>
        <begin position="1"/>
        <end position="22"/>
    </location>
</feature>
<keyword evidence="4" id="KW-1185">Reference proteome</keyword>
<sequence length="256" mass="28401">MTTMFHKTISLLFLFGLFSANAQQNDSITKIDTTSHSLKFNYKQLIIPSALIGYGVIGLESDQLLSFNHQIKAEVTEDIDEKITIDDFSQYAPAASVYALNAFGVKGKNNLRDRTVIFVTSYAIMATTVLGLKSVSHVERPDGSSNNSFPSGHTATAFAGAEFLWQEYKDKSIWYRIAGYAVATGTGLFRIYNNRHWLTDVAAGAGIGILSTKIAYWVQPYITKKLFKSSSETKSTSMIMPFYNGQQYGLGFVKVF</sequence>
<gene>
    <name evidence="3" type="ORF">GCM10022423_20500</name>
</gene>
<evidence type="ECO:0000256" key="1">
    <source>
        <dbReference type="SAM" id="SignalP"/>
    </source>
</evidence>
<dbReference type="InterPro" id="IPR036938">
    <property type="entry name" value="PAP2/HPO_sf"/>
</dbReference>
<dbReference type="Pfam" id="PF01569">
    <property type="entry name" value="PAP2"/>
    <property type="match status" value="1"/>
</dbReference>
<dbReference type="EMBL" id="BAABDU010000003">
    <property type="protein sequence ID" value="GAA3767488.1"/>
    <property type="molecule type" value="Genomic_DNA"/>
</dbReference>
<dbReference type="InterPro" id="IPR000326">
    <property type="entry name" value="PAP2/HPO"/>
</dbReference>
<proteinExistence type="predicted"/>
<dbReference type="PANTHER" id="PTHR14969:SF13">
    <property type="entry name" value="AT30094P"/>
    <property type="match status" value="1"/>
</dbReference>
<dbReference type="CDD" id="cd03394">
    <property type="entry name" value="PAP2_like_5"/>
    <property type="match status" value="1"/>
</dbReference>
<evidence type="ECO:0000259" key="2">
    <source>
        <dbReference type="SMART" id="SM00014"/>
    </source>
</evidence>
<dbReference type="Gene3D" id="1.20.144.10">
    <property type="entry name" value="Phosphatidic acid phosphatase type 2/haloperoxidase"/>
    <property type="match status" value="1"/>
</dbReference>
<comment type="caution">
    <text evidence="3">The sequence shown here is derived from an EMBL/GenBank/DDBJ whole genome shotgun (WGS) entry which is preliminary data.</text>
</comment>
<evidence type="ECO:0000313" key="4">
    <source>
        <dbReference type="Proteomes" id="UP001500748"/>
    </source>
</evidence>
<evidence type="ECO:0000313" key="3">
    <source>
        <dbReference type="EMBL" id="GAA3767488.1"/>
    </source>
</evidence>
<keyword evidence="1" id="KW-0732">Signal</keyword>